<keyword evidence="2 6" id="KW-0238">DNA-binding</keyword>
<dbReference type="SUPFAM" id="SSF53822">
    <property type="entry name" value="Periplasmic binding protein-like I"/>
    <property type="match status" value="1"/>
</dbReference>
<organism evidence="6 7">
    <name type="scientific">Arthrobacter terrae</name>
    <dbReference type="NCBI Taxonomy" id="2935737"/>
    <lineage>
        <taxon>Bacteria</taxon>
        <taxon>Bacillati</taxon>
        <taxon>Actinomycetota</taxon>
        <taxon>Actinomycetes</taxon>
        <taxon>Micrococcales</taxon>
        <taxon>Micrococcaceae</taxon>
        <taxon>Arthrobacter</taxon>
    </lineage>
</organism>
<dbReference type="InterPro" id="IPR028082">
    <property type="entry name" value="Peripla_BP_I"/>
</dbReference>
<keyword evidence="7" id="KW-1185">Reference proteome</keyword>
<evidence type="ECO:0000256" key="2">
    <source>
        <dbReference type="ARBA" id="ARBA00023125"/>
    </source>
</evidence>
<gene>
    <name evidence="6" type="ORF">IV500_19690</name>
</gene>
<evidence type="ECO:0000313" key="7">
    <source>
        <dbReference type="Proteomes" id="UP000655366"/>
    </source>
</evidence>
<dbReference type="GO" id="GO:0000976">
    <property type="term" value="F:transcription cis-regulatory region binding"/>
    <property type="evidence" value="ECO:0007669"/>
    <property type="project" value="TreeGrafter"/>
</dbReference>
<keyword evidence="3" id="KW-0804">Transcription</keyword>
<dbReference type="Gene3D" id="3.40.50.2300">
    <property type="match status" value="2"/>
</dbReference>
<name>A0A931G9Z6_9MICC</name>
<evidence type="ECO:0000256" key="1">
    <source>
        <dbReference type="ARBA" id="ARBA00023015"/>
    </source>
</evidence>
<accession>A0A931G9Z6</accession>
<reference evidence="6 7" key="1">
    <citation type="submission" date="2020-11" db="EMBL/GenBank/DDBJ databases">
        <title>Arthrobacter antarcticus sp. nov., isolated from Antarctic Soil.</title>
        <authorList>
            <person name="Li J."/>
        </authorList>
    </citation>
    <scope>NUCLEOTIDE SEQUENCE [LARGE SCALE GENOMIC DNA]</scope>
    <source>
        <strain evidence="6 7">Z1-20</strain>
    </source>
</reference>
<evidence type="ECO:0000259" key="5">
    <source>
        <dbReference type="PROSITE" id="PS50932"/>
    </source>
</evidence>
<sequence>MPDSGPMPPAGRMLQRAAKQRTAQSPATIYDIAALAGVNASTVSRALTKPGRVSAKTQKKIEDAAAQLNYQANPFARALPTGKTNTVGLIVSDITNPAYFDVIRGAEGAASARDYTLLLAESAESAQTELLAAKRIMTTVDGIILASPRLADEQIRELAKKKPVVVINRMVEEVGCVVADVQPGVTEAVRHLATLGHESLAYVAGPDRSWMSGHRWDSIRGRCEWSGLRVRKFGPGTPTVDGGREMAAAIRESGATGIICYNDLMAIGLMQELQSAGVRIPAEFSIVGFDNIFGSDFTTPPLSTVKSPLRETGATALTLILAELAASIEPGRADDSALRAEAAKLATELVIRGSSGQHSPAAL</sequence>
<keyword evidence="1" id="KW-0805">Transcription regulation</keyword>
<dbReference type="CDD" id="cd01392">
    <property type="entry name" value="HTH_LacI"/>
    <property type="match status" value="1"/>
</dbReference>
<dbReference type="Pfam" id="PF00356">
    <property type="entry name" value="LacI"/>
    <property type="match status" value="1"/>
</dbReference>
<dbReference type="InterPro" id="IPR010982">
    <property type="entry name" value="Lambda_DNA-bd_dom_sf"/>
</dbReference>
<dbReference type="Proteomes" id="UP000655366">
    <property type="component" value="Unassembled WGS sequence"/>
</dbReference>
<dbReference type="Gene3D" id="1.10.260.40">
    <property type="entry name" value="lambda repressor-like DNA-binding domains"/>
    <property type="match status" value="1"/>
</dbReference>
<dbReference type="InterPro" id="IPR000843">
    <property type="entry name" value="HTH_LacI"/>
</dbReference>
<dbReference type="Pfam" id="PF13377">
    <property type="entry name" value="Peripla_BP_3"/>
    <property type="match status" value="1"/>
</dbReference>
<dbReference type="PANTHER" id="PTHR30146">
    <property type="entry name" value="LACI-RELATED TRANSCRIPTIONAL REPRESSOR"/>
    <property type="match status" value="1"/>
</dbReference>
<dbReference type="EMBL" id="JADNYM010000033">
    <property type="protein sequence ID" value="MBG0741584.1"/>
    <property type="molecule type" value="Genomic_DNA"/>
</dbReference>
<dbReference type="GO" id="GO:0003700">
    <property type="term" value="F:DNA-binding transcription factor activity"/>
    <property type="evidence" value="ECO:0007669"/>
    <property type="project" value="TreeGrafter"/>
</dbReference>
<evidence type="ECO:0000256" key="3">
    <source>
        <dbReference type="ARBA" id="ARBA00023163"/>
    </source>
</evidence>
<proteinExistence type="predicted"/>
<feature type="region of interest" description="Disordered" evidence="4">
    <location>
        <begin position="1"/>
        <end position="20"/>
    </location>
</feature>
<comment type="caution">
    <text evidence="6">The sequence shown here is derived from an EMBL/GenBank/DDBJ whole genome shotgun (WGS) entry which is preliminary data.</text>
</comment>
<dbReference type="CDD" id="cd06267">
    <property type="entry name" value="PBP1_LacI_sugar_binding-like"/>
    <property type="match status" value="1"/>
</dbReference>
<evidence type="ECO:0000256" key="4">
    <source>
        <dbReference type="SAM" id="MobiDB-lite"/>
    </source>
</evidence>
<evidence type="ECO:0000313" key="6">
    <source>
        <dbReference type="EMBL" id="MBG0741584.1"/>
    </source>
</evidence>
<protein>
    <submittedName>
        <fullName evidence="6">LacI family DNA-binding transcriptional regulator</fullName>
    </submittedName>
</protein>
<dbReference type="SUPFAM" id="SSF47413">
    <property type="entry name" value="lambda repressor-like DNA-binding domains"/>
    <property type="match status" value="1"/>
</dbReference>
<dbReference type="AlphaFoldDB" id="A0A931G9Z6"/>
<dbReference type="PROSITE" id="PS50932">
    <property type="entry name" value="HTH_LACI_2"/>
    <property type="match status" value="1"/>
</dbReference>
<dbReference type="SMART" id="SM00354">
    <property type="entry name" value="HTH_LACI"/>
    <property type="match status" value="1"/>
</dbReference>
<dbReference type="PANTHER" id="PTHR30146:SF109">
    <property type="entry name" value="HTH-TYPE TRANSCRIPTIONAL REGULATOR GALS"/>
    <property type="match status" value="1"/>
</dbReference>
<feature type="domain" description="HTH lacI-type" evidence="5">
    <location>
        <begin position="27"/>
        <end position="81"/>
    </location>
</feature>
<dbReference type="InterPro" id="IPR046335">
    <property type="entry name" value="LacI/GalR-like_sensor"/>
</dbReference>